<gene>
    <name evidence="2" type="ORF">NIES46_44780</name>
</gene>
<dbReference type="EMBL" id="BIMW01000190">
    <property type="protein sequence ID" value="GCE96406.1"/>
    <property type="molecule type" value="Genomic_DNA"/>
</dbReference>
<proteinExistence type="predicted"/>
<evidence type="ECO:0000259" key="1">
    <source>
        <dbReference type="Pfam" id="PF04230"/>
    </source>
</evidence>
<sequence length="354" mass="41075">MDISKPEMMKEELHKALGNLGNFENCALLNYPNYGNIGDHLIWLGAILYLTDVVGCTINHVAVQKLSKDQIEQKLDQQSPLIFTGGGNLNDIYKHINFYEEIISEYGDRPIIILSQSIYFTDKERLNKVANLFNSHPNLTIFARENYSYDIALEYFHSCRVFKAPDLAFQLVNMPGLANKNHRSNSILYHCRTGKELNKDSAPKTLNLPNVVTQDWASYEYQGTPSALSIKGLTTLIRQGRLKEWFSRQQWKLFHPYVAKFRQMDNPSWHLNSWKFMHDGVYQFKPHGLVITNRLHGHILCLLLEIPHVFLANSYYKNKSFYETWTHQIPLCKFVEDASDVEDAAREILKKYPI</sequence>
<evidence type="ECO:0000313" key="3">
    <source>
        <dbReference type="Proteomes" id="UP000326169"/>
    </source>
</evidence>
<dbReference type="RefSeq" id="WP_014276871.1">
    <property type="nucleotide sequence ID" value="NZ_BIMW01000190.1"/>
</dbReference>
<dbReference type="GeneID" id="301685212"/>
<dbReference type="Pfam" id="PF04230">
    <property type="entry name" value="PS_pyruv_trans"/>
    <property type="match status" value="1"/>
</dbReference>
<keyword evidence="3" id="KW-1185">Reference proteome</keyword>
<organism evidence="2 3">
    <name type="scientific">Limnospira platensis NIES-46</name>
    <dbReference type="NCBI Taxonomy" id="1236695"/>
    <lineage>
        <taxon>Bacteria</taxon>
        <taxon>Bacillati</taxon>
        <taxon>Cyanobacteriota</taxon>
        <taxon>Cyanophyceae</taxon>
        <taxon>Oscillatoriophycideae</taxon>
        <taxon>Oscillatoriales</taxon>
        <taxon>Sirenicapillariaceae</taxon>
        <taxon>Limnospira</taxon>
    </lineage>
</organism>
<dbReference type="InterPro" id="IPR007345">
    <property type="entry name" value="Polysacch_pyruvyl_Trfase"/>
</dbReference>
<accession>A0A5M3TEL9</accession>
<comment type="caution">
    <text evidence="2">The sequence shown here is derived from an EMBL/GenBank/DDBJ whole genome shotgun (WGS) entry which is preliminary data.</text>
</comment>
<feature type="domain" description="Polysaccharide pyruvyl transferase" evidence="1">
    <location>
        <begin position="36"/>
        <end position="315"/>
    </location>
</feature>
<evidence type="ECO:0000313" key="2">
    <source>
        <dbReference type="EMBL" id="GCE96406.1"/>
    </source>
</evidence>
<name>A0A5M3TEL9_LIMPL</name>
<reference evidence="2 3" key="1">
    <citation type="journal article" date="2019" name="J Genomics">
        <title>The Draft Genome of a Hydrogen-producing Cyanobacterium, Arthrospira platensis NIES-46.</title>
        <authorList>
            <person name="Suzuki S."/>
            <person name="Yamaguchi H."/>
            <person name="Kawachi M."/>
        </authorList>
    </citation>
    <scope>NUCLEOTIDE SEQUENCE [LARGE SCALE GENOMIC DNA]</scope>
    <source>
        <strain evidence="2 3">NIES-46</strain>
    </source>
</reference>
<dbReference type="Proteomes" id="UP000326169">
    <property type="component" value="Unassembled WGS sequence"/>
</dbReference>
<protein>
    <submittedName>
        <fullName evidence="2">Polysaccharide polymerization protein</fullName>
    </submittedName>
</protein>